<sequence length="62" mass="7098">MWLLRLLAVLTGLTVAGSVVAFLFTRDARYLQFAWRLFRYSLIVALLVFALMILERVAVIPV</sequence>
<reference evidence="2 3" key="1">
    <citation type="submission" date="2014-07" db="EMBL/GenBank/DDBJ databases">
        <title>Expanding our view of genomic diversity in Candidatus Accumulibacter clades.</title>
        <authorList>
            <person name="Skennerton C.T."/>
            <person name="Barr J.J."/>
            <person name="Slater F.R."/>
            <person name="Bond P.L."/>
            <person name="Tyson G.W."/>
        </authorList>
    </citation>
    <scope>NUCLEOTIDE SEQUENCE [LARGE SCALE GENOMIC DNA]</scope>
    <source>
        <strain evidence="3">SK-01</strain>
    </source>
</reference>
<evidence type="ECO:0008006" key="4">
    <source>
        <dbReference type="Google" id="ProtNLM"/>
    </source>
</evidence>
<keyword evidence="1" id="KW-1133">Transmembrane helix</keyword>
<evidence type="ECO:0000256" key="1">
    <source>
        <dbReference type="SAM" id="Phobius"/>
    </source>
</evidence>
<dbReference type="EMBL" id="JDSS02000027">
    <property type="protein sequence ID" value="KFB67667.1"/>
    <property type="molecule type" value="Genomic_DNA"/>
</dbReference>
<evidence type="ECO:0000313" key="3">
    <source>
        <dbReference type="Proteomes" id="UP000019812"/>
    </source>
</evidence>
<dbReference type="STRING" id="1457154.CAPSK01_003110"/>
<gene>
    <name evidence="2" type="ORF">CAPSK01_003110</name>
</gene>
<name>A0A084XYX3_9PROT</name>
<keyword evidence="1" id="KW-0472">Membrane</keyword>
<dbReference type="Proteomes" id="UP000019812">
    <property type="component" value="Unassembled WGS sequence"/>
</dbReference>
<feature type="transmembrane region" description="Helical" evidence="1">
    <location>
        <begin position="37"/>
        <end position="54"/>
    </location>
</feature>
<proteinExistence type="predicted"/>
<dbReference type="RefSeq" id="WP_034927489.1">
    <property type="nucleotide sequence ID" value="NZ_JDSS02000027.1"/>
</dbReference>
<evidence type="ECO:0000313" key="2">
    <source>
        <dbReference type="EMBL" id="KFB67667.1"/>
    </source>
</evidence>
<dbReference type="AlphaFoldDB" id="A0A084XYX3"/>
<keyword evidence="1" id="KW-0812">Transmembrane</keyword>
<protein>
    <recommendedName>
        <fullName evidence="4">Transmembrane protein</fullName>
    </recommendedName>
</protein>
<accession>A0A084XYX3</accession>
<organism evidence="2 3">
    <name type="scientific">Candidatus Accumulibacter vicinus</name>
    <dbReference type="NCBI Taxonomy" id="2954382"/>
    <lineage>
        <taxon>Bacteria</taxon>
        <taxon>Pseudomonadati</taxon>
        <taxon>Pseudomonadota</taxon>
        <taxon>Betaproteobacteria</taxon>
        <taxon>Candidatus Accumulibacter</taxon>
    </lineage>
</organism>
<comment type="caution">
    <text evidence="2">The sequence shown here is derived from an EMBL/GenBank/DDBJ whole genome shotgun (WGS) entry which is preliminary data.</text>
</comment>